<reference evidence="2 3" key="1">
    <citation type="journal article" date="2021" name="bioRxiv">
        <title>Chromosome-scale and haplotype-resolved genome assembly of a tetraploid potato cultivar.</title>
        <authorList>
            <person name="Sun H."/>
            <person name="Jiao W.-B."/>
            <person name="Krause K."/>
            <person name="Campoy J.A."/>
            <person name="Goel M."/>
            <person name="Folz-Donahue K."/>
            <person name="Kukat C."/>
            <person name="Huettel B."/>
            <person name="Schneeberger K."/>
        </authorList>
    </citation>
    <scope>NUCLEOTIDE SEQUENCE [LARGE SCALE GENOMIC DNA]</scope>
    <source>
        <strain evidence="2">SolTubOtavaFocal</strain>
        <tissue evidence="2">Leaves</tissue>
    </source>
</reference>
<evidence type="ECO:0000256" key="1">
    <source>
        <dbReference type="SAM" id="MobiDB-lite"/>
    </source>
</evidence>
<accession>A0ABQ7WIS7</accession>
<feature type="region of interest" description="Disordered" evidence="1">
    <location>
        <begin position="163"/>
        <end position="186"/>
    </location>
</feature>
<evidence type="ECO:0000313" key="3">
    <source>
        <dbReference type="Proteomes" id="UP000826656"/>
    </source>
</evidence>
<evidence type="ECO:0000313" key="2">
    <source>
        <dbReference type="EMBL" id="KAH0780653.1"/>
    </source>
</evidence>
<protein>
    <submittedName>
        <fullName evidence="2">Uncharacterized protein</fullName>
    </submittedName>
</protein>
<dbReference type="Proteomes" id="UP000826656">
    <property type="component" value="Unassembled WGS sequence"/>
</dbReference>
<proteinExistence type="predicted"/>
<name>A0ABQ7WIS7_SOLTU</name>
<comment type="caution">
    <text evidence="2">The sequence shown here is derived from an EMBL/GenBank/DDBJ whole genome shotgun (WGS) entry which is preliminary data.</text>
</comment>
<keyword evidence="3" id="KW-1185">Reference proteome</keyword>
<gene>
    <name evidence="2" type="ORF">KY290_000251</name>
</gene>
<organism evidence="2 3">
    <name type="scientific">Solanum tuberosum</name>
    <name type="common">Potato</name>
    <dbReference type="NCBI Taxonomy" id="4113"/>
    <lineage>
        <taxon>Eukaryota</taxon>
        <taxon>Viridiplantae</taxon>
        <taxon>Streptophyta</taxon>
        <taxon>Embryophyta</taxon>
        <taxon>Tracheophyta</taxon>
        <taxon>Spermatophyta</taxon>
        <taxon>Magnoliopsida</taxon>
        <taxon>eudicotyledons</taxon>
        <taxon>Gunneridae</taxon>
        <taxon>Pentapetalae</taxon>
        <taxon>asterids</taxon>
        <taxon>lamiids</taxon>
        <taxon>Solanales</taxon>
        <taxon>Solanaceae</taxon>
        <taxon>Solanoideae</taxon>
        <taxon>Solaneae</taxon>
        <taxon>Solanum</taxon>
    </lineage>
</organism>
<dbReference type="EMBL" id="JAIVGD010000001">
    <property type="protein sequence ID" value="KAH0780653.1"/>
    <property type="molecule type" value="Genomic_DNA"/>
</dbReference>
<sequence>MQRIWFREKLCSGSGSLLFGLSVHAPIAPRREGVVQLHIDWGRTGDTDIKKSAGRAFNRAETPTRQNNSNRLRATPSVVASSFVRVNVYCDRQTAAARGGGGAAKGQRRIRDLNLTNSTFKVLSINIFESIEHGLHPSLLEMEAKFKYYCFGPPGGVCANGRGGGGGDSDDGVGSGAADCSHANSS</sequence>